<dbReference type="InterPro" id="IPR027417">
    <property type="entry name" value="P-loop_NTPase"/>
</dbReference>
<accession>A0ABR5JAS8</accession>
<name>A0ABR5JAS8_9ACTN</name>
<sequence length="126" mass="13583">MPRYAAPAFPVSRSDFSSLRPRLDALRELVGLSRTRVDRRTLAEAGRVLEEAAARQRHSLDHTVVALAGATGSGKSTLFNCLAGARLSEAGVRRPTTCAPVACAWTDHAGGLLDRLRIPPEARLRP</sequence>
<dbReference type="Pfam" id="PF01926">
    <property type="entry name" value="MMR_HSR1"/>
    <property type="match status" value="1"/>
</dbReference>
<feature type="non-terminal residue" evidence="2">
    <location>
        <position position="126"/>
    </location>
</feature>
<dbReference type="GO" id="GO:0005524">
    <property type="term" value="F:ATP binding"/>
    <property type="evidence" value="ECO:0007669"/>
    <property type="project" value="UniProtKB-KW"/>
</dbReference>
<dbReference type="EMBL" id="LGUT01000700">
    <property type="protein sequence ID" value="KOG90489.1"/>
    <property type="molecule type" value="Genomic_DNA"/>
</dbReference>
<keyword evidence="2" id="KW-0067">ATP-binding</keyword>
<organism evidence="2 3">
    <name type="scientific">Streptomyces varsoviensis</name>
    <dbReference type="NCBI Taxonomy" id="67373"/>
    <lineage>
        <taxon>Bacteria</taxon>
        <taxon>Bacillati</taxon>
        <taxon>Actinomycetota</taxon>
        <taxon>Actinomycetes</taxon>
        <taxon>Kitasatosporales</taxon>
        <taxon>Streptomycetaceae</taxon>
        <taxon>Streptomyces</taxon>
    </lineage>
</organism>
<keyword evidence="2" id="KW-0547">Nucleotide-binding</keyword>
<evidence type="ECO:0000313" key="2">
    <source>
        <dbReference type="EMBL" id="KOG90489.1"/>
    </source>
</evidence>
<dbReference type="InterPro" id="IPR006073">
    <property type="entry name" value="GTP-bd"/>
</dbReference>
<dbReference type="SUPFAM" id="SSF52540">
    <property type="entry name" value="P-loop containing nucleoside triphosphate hydrolases"/>
    <property type="match status" value="1"/>
</dbReference>
<protein>
    <submittedName>
        <fullName evidence="2">ATP-binding protein</fullName>
    </submittedName>
</protein>
<feature type="domain" description="G" evidence="1">
    <location>
        <begin position="65"/>
        <end position="105"/>
    </location>
</feature>
<evidence type="ECO:0000259" key="1">
    <source>
        <dbReference type="Pfam" id="PF01926"/>
    </source>
</evidence>
<evidence type="ECO:0000313" key="3">
    <source>
        <dbReference type="Proteomes" id="UP000037020"/>
    </source>
</evidence>
<dbReference type="Gene3D" id="3.40.50.300">
    <property type="entry name" value="P-loop containing nucleotide triphosphate hydrolases"/>
    <property type="match status" value="1"/>
</dbReference>
<keyword evidence="3" id="KW-1185">Reference proteome</keyword>
<dbReference type="Proteomes" id="UP000037020">
    <property type="component" value="Unassembled WGS sequence"/>
</dbReference>
<reference evidence="2 3" key="1">
    <citation type="submission" date="2015-07" db="EMBL/GenBank/DDBJ databases">
        <authorList>
            <person name="Ju K.-S."/>
            <person name="Doroghazi J.R."/>
            <person name="Metcalf W.W."/>
        </authorList>
    </citation>
    <scope>NUCLEOTIDE SEQUENCE [LARGE SCALE GENOMIC DNA]</scope>
    <source>
        <strain evidence="2 3">NRRL B-3589</strain>
    </source>
</reference>
<comment type="caution">
    <text evidence="2">The sequence shown here is derived from an EMBL/GenBank/DDBJ whole genome shotgun (WGS) entry which is preliminary data.</text>
</comment>
<proteinExistence type="predicted"/>
<gene>
    <name evidence="2" type="ORF">ADK38_08465</name>
</gene>